<evidence type="ECO:0000313" key="2">
    <source>
        <dbReference type="EMBL" id="ESO08604.1"/>
    </source>
</evidence>
<dbReference type="CTD" id="20202850"/>
<evidence type="ECO:0000256" key="1">
    <source>
        <dbReference type="SAM" id="MobiDB-lite"/>
    </source>
</evidence>
<dbReference type="InParanoid" id="T1F200"/>
<dbReference type="RefSeq" id="XP_009013534.1">
    <property type="nucleotide sequence ID" value="XM_009015286.1"/>
</dbReference>
<reference evidence="4" key="1">
    <citation type="submission" date="2012-12" db="EMBL/GenBank/DDBJ databases">
        <authorList>
            <person name="Hellsten U."/>
            <person name="Grimwood J."/>
            <person name="Chapman J.A."/>
            <person name="Shapiro H."/>
            <person name="Aerts A."/>
            <person name="Otillar R.P."/>
            <person name="Terry A.Y."/>
            <person name="Boore J.L."/>
            <person name="Simakov O."/>
            <person name="Marletaz F."/>
            <person name="Cho S.-J."/>
            <person name="Edsinger-Gonzales E."/>
            <person name="Havlak P."/>
            <person name="Kuo D.-H."/>
            <person name="Larsson T."/>
            <person name="Lv J."/>
            <person name="Arendt D."/>
            <person name="Savage R."/>
            <person name="Osoegawa K."/>
            <person name="de Jong P."/>
            <person name="Lindberg D.R."/>
            <person name="Seaver E.C."/>
            <person name="Weisblat D.A."/>
            <person name="Putnam N.H."/>
            <person name="Grigoriev I.V."/>
            <person name="Rokhsar D.S."/>
        </authorList>
    </citation>
    <scope>NUCLEOTIDE SEQUENCE</scope>
</reference>
<organism evidence="3 4">
    <name type="scientific">Helobdella robusta</name>
    <name type="common">Californian leech</name>
    <dbReference type="NCBI Taxonomy" id="6412"/>
    <lineage>
        <taxon>Eukaryota</taxon>
        <taxon>Metazoa</taxon>
        <taxon>Spiralia</taxon>
        <taxon>Lophotrochozoa</taxon>
        <taxon>Annelida</taxon>
        <taxon>Clitellata</taxon>
        <taxon>Hirudinea</taxon>
        <taxon>Rhynchobdellida</taxon>
        <taxon>Glossiphoniidae</taxon>
        <taxon>Helobdella</taxon>
    </lineage>
</organism>
<dbReference type="AlphaFoldDB" id="T1F200"/>
<protein>
    <submittedName>
        <fullName evidence="2 3">Uncharacterized protein</fullName>
    </submittedName>
</protein>
<dbReference type="Proteomes" id="UP000015101">
    <property type="component" value="Unassembled WGS sequence"/>
</dbReference>
<dbReference type="EnsemblMetazoa" id="HelroT169483">
    <property type="protein sequence ID" value="HelroP169483"/>
    <property type="gene ID" value="HelroG169483"/>
</dbReference>
<name>T1F200_HELRO</name>
<reference evidence="2 4" key="2">
    <citation type="journal article" date="2013" name="Nature">
        <title>Insights into bilaterian evolution from three spiralian genomes.</title>
        <authorList>
            <person name="Simakov O."/>
            <person name="Marletaz F."/>
            <person name="Cho S.J."/>
            <person name="Edsinger-Gonzales E."/>
            <person name="Havlak P."/>
            <person name="Hellsten U."/>
            <person name="Kuo D.H."/>
            <person name="Larsson T."/>
            <person name="Lv J."/>
            <person name="Arendt D."/>
            <person name="Savage R."/>
            <person name="Osoegawa K."/>
            <person name="de Jong P."/>
            <person name="Grimwood J."/>
            <person name="Chapman J.A."/>
            <person name="Shapiro H."/>
            <person name="Aerts A."/>
            <person name="Otillar R.P."/>
            <person name="Terry A.Y."/>
            <person name="Boore J.L."/>
            <person name="Grigoriev I.V."/>
            <person name="Lindberg D.R."/>
            <person name="Seaver E.C."/>
            <person name="Weisblat D.A."/>
            <person name="Putnam N.H."/>
            <person name="Rokhsar D.S."/>
        </authorList>
    </citation>
    <scope>NUCLEOTIDE SEQUENCE</scope>
</reference>
<evidence type="ECO:0000313" key="4">
    <source>
        <dbReference type="Proteomes" id="UP000015101"/>
    </source>
</evidence>
<dbReference type="OrthoDB" id="7485566at2759"/>
<sequence length="316" mass="35670">MASLTLCHLCYKHYKLRQDGTFVRHGGKVKGSECPESMKHRPLTRKRRSFNVGNANMSTTSVDARVFNTAVDLESKSSLGEHFFEKSFGCHLIDHIPKQYRGKFGRMLNDNWKNICDNPSDDSRWFRLPCISSLVLRKELHGGGQHNISAKINSRVDTFVRDSNEELIEQGNVINAMRTLASKDTMAPDSADILNSPKVEHPSTPLDKKSSPIKKSISVTVNPQPIMLCLRQFPKGTSGGRDGLTPQHLRDLTHDKLETTDLINEMICFINLQLSGTADFKNSKYKDVNNNTKVFVPICVETFSPVDKQTRLFFIT</sequence>
<proteinExistence type="predicted"/>
<dbReference type="EMBL" id="KB096080">
    <property type="protein sequence ID" value="ESO08604.1"/>
    <property type="molecule type" value="Genomic_DNA"/>
</dbReference>
<accession>T1F200</accession>
<gene>
    <name evidence="3" type="primary">20202850</name>
    <name evidence="2" type="ORF">HELRODRAFT_169483</name>
</gene>
<keyword evidence="4" id="KW-1185">Reference proteome</keyword>
<feature type="compositionally biased region" description="Basic and acidic residues" evidence="1">
    <location>
        <begin position="198"/>
        <end position="210"/>
    </location>
</feature>
<dbReference type="EMBL" id="AMQM01003292">
    <property type="status" value="NOT_ANNOTATED_CDS"/>
    <property type="molecule type" value="Genomic_DNA"/>
</dbReference>
<feature type="region of interest" description="Disordered" evidence="1">
    <location>
        <begin position="187"/>
        <end position="212"/>
    </location>
</feature>
<reference evidence="3" key="3">
    <citation type="submission" date="2015-06" db="UniProtKB">
        <authorList>
            <consortium name="EnsemblMetazoa"/>
        </authorList>
    </citation>
    <scope>IDENTIFICATION</scope>
</reference>
<evidence type="ECO:0000313" key="3">
    <source>
        <dbReference type="EnsemblMetazoa" id="HelroP169483"/>
    </source>
</evidence>
<dbReference type="KEGG" id="hro:HELRODRAFT_169483"/>
<dbReference type="HOGENOM" id="CLU_021182_3_0_1"/>
<dbReference type="GeneID" id="20202850"/>